<dbReference type="EMBL" id="JACHCF010000003">
    <property type="protein sequence ID" value="MBB5620573.1"/>
    <property type="molecule type" value="Genomic_DNA"/>
</dbReference>
<dbReference type="Proteomes" id="UP000537718">
    <property type="component" value="Unassembled WGS sequence"/>
</dbReference>
<gene>
    <name evidence="1" type="ORF">HDE69_001622</name>
</gene>
<dbReference type="RefSeq" id="WP_183866587.1">
    <property type="nucleotide sequence ID" value="NZ_JACHCF010000003.1"/>
</dbReference>
<name>A0A7W9DIW5_9SPHI</name>
<dbReference type="AlphaFoldDB" id="A0A7W9DIW5"/>
<evidence type="ECO:0000313" key="2">
    <source>
        <dbReference type="Proteomes" id="UP000537718"/>
    </source>
</evidence>
<accession>A0A7W9DIW5</accession>
<comment type="caution">
    <text evidence="1">The sequence shown here is derived from an EMBL/GenBank/DDBJ whole genome shotgun (WGS) entry which is preliminary data.</text>
</comment>
<sequence length="220" mass="24775">MAIIQEGTVLAGIRGKIGKVVIYPGKSKVCARSTPAKPRKKAVRTVKQQAQSNKMKVLSSFLNAVNPFLQVGFKQKVKDQDLSANNAAKSVNMKHAIKGEFPEQEINWDTILVAHGDLIKPENVVVKVSKNTFNFTWDEDKTGQASPNDRTMILLYNKEYQHFFANYSGARRDELKDTLCLDSSPIRTKGRTYEVFIVFKDIMSDEVSKSVYCGSFENQF</sequence>
<dbReference type="Pfam" id="PF19781">
    <property type="entry name" value="DUF6266"/>
    <property type="match status" value="1"/>
</dbReference>
<evidence type="ECO:0000313" key="1">
    <source>
        <dbReference type="EMBL" id="MBB5620573.1"/>
    </source>
</evidence>
<reference evidence="1 2" key="1">
    <citation type="submission" date="2020-08" db="EMBL/GenBank/DDBJ databases">
        <title>Genomic Encyclopedia of Type Strains, Phase IV (KMG-V): Genome sequencing to study the core and pangenomes of soil and plant-associated prokaryotes.</title>
        <authorList>
            <person name="Whitman W."/>
        </authorList>
    </citation>
    <scope>NUCLEOTIDE SEQUENCE [LARGE SCALE GENOMIC DNA]</scope>
    <source>
        <strain evidence="1 2">MP7CTX6</strain>
    </source>
</reference>
<dbReference type="InterPro" id="IPR046233">
    <property type="entry name" value="DUF6266"/>
</dbReference>
<proteinExistence type="predicted"/>
<protein>
    <submittedName>
        <fullName evidence="1">Uncharacterized protein</fullName>
    </submittedName>
</protein>
<organism evidence="1 2">
    <name type="scientific">Pedobacter cryoconitis</name>
    <dbReference type="NCBI Taxonomy" id="188932"/>
    <lineage>
        <taxon>Bacteria</taxon>
        <taxon>Pseudomonadati</taxon>
        <taxon>Bacteroidota</taxon>
        <taxon>Sphingobacteriia</taxon>
        <taxon>Sphingobacteriales</taxon>
        <taxon>Sphingobacteriaceae</taxon>
        <taxon>Pedobacter</taxon>
    </lineage>
</organism>